<proteinExistence type="predicted"/>
<evidence type="ECO:0000313" key="1">
    <source>
        <dbReference type="EMBL" id="EXL08735.1"/>
    </source>
</evidence>
<dbReference type="AlphaFoldDB" id="A0A011VJT4"/>
<dbReference type="EMBL" id="JENY01000012">
    <property type="protein sequence ID" value="EXL08735.1"/>
    <property type="molecule type" value="Genomic_DNA"/>
</dbReference>
<evidence type="ECO:0000313" key="2">
    <source>
        <dbReference type="Proteomes" id="UP000019849"/>
    </source>
</evidence>
<accession>A0A011VJT4</accession>
<dbReference type="Pfam" id="PF05119">
    <property type="entry name" value="Terminase_4"/>
    <property type="match status" value="1"/>
</dbReference>
<dbReference type="STRING" id="69279.BG36_03545"/>
<dbReference type="Proteomes" id="UP000019849">
    <property type="component" value="Unassembled WGS sequence"/>
</dbReference>
<organism evidence="1 2">
    <name type="scientific">Aquamicrobium defluvii</name>
    <dbReference type="NCBI Taxonomy" id="69279"/>
    <lineage>
        <taxon>Bacteria</taxon>
        <taxon>Pseudomonadati</taxon>
        <taxon>Pseudomonadota</taxon>
        <taxon>Alphaproteobacteria</taxon>
        <taxon>Hyphomicrobiales</taxon>
        <taxon>Phyllobacteriaceae</taxon>
        <taxon>Aquamicrobium</taxon>
    </lineage>
</organism>
<gene>
    <name evidence="1" type="ORF">BG36_03545</name>
</gene>
<comment type="caution">
    <text evidence="1">The sequence shown here is derived from an EMBL/GenBank/DDBJ whole genome shotgun (WGS) entry which is preliminary data.</text>
</comment>
<dbReference type="PATRIC" id="fig|69279.3.peg.2112"/>
<sequence>MAGRKRKPDHLKIVSGTAQPCRMNPDAPASIAGSPEAPEWLSARAAELFDQLAMIIADMGIASVSDVGMLAMAASRLEEIEICTAMIEDGGRTFVSGVKYDDEGRIVSQQIKGHPAVAQRSEAMRHAQSLLVEFGLSPAARSKVSVSKPDEKNPFAALG</sequence>
<dbReference type="eggNOG" id="COG3747">
    <property type="taxonomic scope" value="Bacteria"/>
</dbReference>
<reference evidence="1 2" key="1">
    <citation type="submission" date="2014-02" db="EMBL/GenBank/DDBJ databases">
        <title>Aquamicrobium defluvii Genome sequencing.</title>
        <authorList>
            <person name="Wang X."/>
        </authorList>
    </citation>
    <scope>NUCLEOTIDE SEQUENCE [LARGE SCALE GENOMIC DNA]</scope>
    <source>
        <strain evidence="1 2">W13Z1</strain>
    </source>
</reference>
<dbReference type="InterPro" id="IPR006448">
    <property type="entry name" value="Phage_term_ssu_P27"/>
</dbReference>
<dbReference type="HOGENOM" id="CLU_107958_2_1_5"/>
<name>A0A011VJT4_9HYPH</name>
<dbReference type="NCBIfam" id="TIGR01558">
    <property type="entry name" value="sm_term_P27"/>
    <property type="match status" value="1"/>
</dbReference>
<protein>
    <recommendedName>
        <fullName evidence="3">Terminase</fullName>
    </recommendedName>
</protein>
<evidence type="ECO:0008006" key="3">
    <source>
        <dbReference type="Google" id="ProtNLM"/>
    </source>
</evidence>